<organism evidence="8 9">
    <name type="scientific">Sulfurimonas marina</name>
    <dbReference type="NCBI Taxonomy" id="2590551"/>
    <lineage>
        <taxon>Bacteria</taxon>
        <taxon>Pseudomonadati</taxon>
        <taxon>Campylobacterota</taxon>
        <taxon>Epsilonproteobacteria</taxon>
        <taxon>Campylobacterales</taxon>
        <taxon>Sulfurimonadaceae</taxon>
        <taxon>Sulfurimonas</taxon>
    </lineage>
</organism>
<dbReference type="PANTHER" id="PTHR30332">
    <property type="entry name" value="PROBABLE GENERAL SECRETION PATHWAY PROTEIN D"/>
    <property type="match status" value="1"/>
</dbReference>
<keyword evidence="2 5" id="KW-0732">Signal</keyword>
<reference evidence="8 9" key="1">
    <citation type="submission" date="2019-06" db="EMBL/GenBank/DDBJ databases">
        <title>Sulfurimonas gotlandica sp. nov., a chemoautotrophic and psychrotolerant epsilonproteobacterium isolated from a pelagic redoxcline, and an emended description of the genus Sulfurimonas.</title>
        <authorList>
            <person name="Wang S."/>
            <person name="Jiang L."/>
            <person name="Shao Z."/>
        </authorList>
    </citation>
    <scope>NUCLEOTIDE SEQUENCE [LARGE SCALE GENOMIC DNA]</scope>
    <source>
        <strain evidence="8 9">B2</strain>
    </source>
</reference>
<dbReference type="Pfam" id="PF13629">
    <property type="entry name" value="T2SS-T3SS_pil_N"/>
    <property type="match status" value="1"/>
</dbReference>
<feature type="domain" description="Pilus formation protein N-terminal" evidence="7">
    <location>
        <begin position="19"/>
        <end position="90"/>
    </location>
</feature>
<proteinExistence type="inferred from homology"/>
<dbReference type="EMBL" id="CP041165">
    <property type="protein sequence ID" value="QOP42204.1"/>
    <property type="molecule type" value="Genomic_DNA"/>
</dbReference>
<dbReference type="InterPro" id="IPR004846">
    <property type="entry name" value="T2SS/T3SS_dom"/>
</dbReference>
<dbReference type="RefSeq" id="WP_193113524.1">
    <property type="nucleotide sequence ID" value="NZ_CP041165.1"/>
</dbReference>
<keyword evidence="3" id="KW-0472">Membrane</keyword>
<evidence type="ECO:0000256" key="5">
    <source>
        <dbReference type="SAM" id="SignalP"/>
    </source>
</evidence>
<gene>
    <name evidence="8" type="ORF">FJR03_10835</name>
</gene>
<sequence>MKKILALVFLAISMQLYANDLVVFDNEYNIVPLHKTIKKVVVGNKDMINVSLLKGEGSSRFLKIFGKETGTTSILLVYRDGSMQNYHVYVNKNLGYIQKMVNFIEPSLRLNKVGDGSTVMTGTFKDPHNKNRVYKLLENAGVDLNTTMDLTETNKVNKMIRTKLYLVEINNKKARDLGGVTGLDFFSKHSGLSINSAASNWATFSGWLLDETGRFTASTGTSVTGMLNFLEEKGIGKILDDTVLISTEDKNASFRVGGEVYIPVGMTQNAGYAPTINVAEREYGLTLVLNTKFMEKDGYMYIDVDIKDSEFDTNKEHDVQLGDNIFVPSFVSKNIKTNVVVKSGQVIALGGRLHSEDVDQEEKLPLLGDIPVVGDFFTHSVKSTQGNDLLFFLVPEIVDANENVDDRRYYRDFTNNSTKLHDTLLDMDSTIEVQKEPLAVKNDTVVIQQPVIVEEQNTTINDEVIPVIEEEEKEAVSEDIIEVSEEENKKVEETGIYEVNIENIYVRDNPSTTDSQKVSVWKAGHKFKVGDEKLIDGIEWLKIDEDCLTECEKLENSLWISKKYTNKL</sequence>
<evidence type="ECO:0000256" key="2">
    <source>
        <dbReference type="ARBA" id="ARBA00022729"/>
    </source>
</evidence>
<evidence type="ECO:0000259" key="7">
    <source>
        <dbReference type="Pfam" id="PF13629"/>
    </source>
</evidence>
<feature type="signal peptide" evidence="5">
    <location>
        <begin position="1"/>
        <end position="18"/>
    </location>
</feature>
<dbReference type="GO" id="GO:0016020">
    <property type="term" value="C:membrane"/>
    <property type="evidence" value="ECO:0007669"/>
    <property type="project" value="UniProtKB-SubCell"/>
</dbReference>
<dbReference type="Pfam" id="PF00263">
    <property type="entry name" value="Secretin"/>
    <property type="match status" value="1"/>
</dbReference>
<evidence type="ECO:0000256" key="3">
    <source>
        <dbReference type="ARBA" id="ARBA00023136"/>
    </source>
</evidence>
<feature type="domain" description="Type II/III secretion system secretin-like" evidence="6">
    <location>
        <begin position="230"/>
        <end position="399"/>
    </location>
</feature>
<dbReference type="KEGG" id="smax:FJR03_10835"/>
<dbReference type="AlphaFoldDB" id="A0A7M1AXN7"/>
<dbReference type="Proteomes" id="UP000593910">
    <property type="component" value="Chromosome"/>
</dbReference>
<dbReference type="InterPro" id="IPR032789">
    <property type="entry name" value="T2SS-T3SS_pil_N"/>
</dbReference>
<evidence type="ECO:0000313" key="9">
    <source>
        <dbReference type="Proteomes" id="UP000593910"/>
    </source>
</evidence>
<dbReference type="GO" id="GO:0015627">
    <property type="term" value="C:type II protein secretion system complex"/>
    <property type="evidence" value="ECO:0007669"/>
    <property type="project" value="TreeGrafter"/>
</dbReference>
<evidence type="ECO:0000256" key="1">
    <source>
        <dbReference type="ARBA" id="ARBA00004370"/>
    </source>
</evidence>
<dbReference type="PANTHER" id="PTHR30332:SF24">
    <property type="entry name" value="SECRETIN GSPD-RELATED"/>
    <property type="match status" value="1"/>
</dbReference>
<evidence type="ECO:0000313" key="8">
    <source>
        <dbReference type="EMBL" id="QOP42204.1"/>
    </source>
</evidence>
<name>A0A7M1AXN7_9BACT</name>
<evidence type="ECO:0008006" key="10">
    <source>
        <dbReference type="Google" id="ProtNLM"/>
    </source>
</evidence>
<comment type="similarity">
    <text evidence="4">Belongs to the bacterial secretin family.</text>
</comment>
<evidence type="ECO:0000259" key="6">
    <source>
        <dbReference type="Pfam" id="PF00263"/>
    </source>
</evidence>
<protein>
    <recommendedName>
        <fullName evidence="10">Pilus formation protein N-terminal domain-containing protein</fullName>
    </recommendedName>
</protein>
<evidence type="ECO:0000256" key="4">
    <source>
        <dbReference type="RuleBase" id="RU004003"/>
    </source>
</evidence>
<accession>A0A7M1AXN7</accession>
<dbReference type="GO" id="GO:0009306">
    <property type="term" value="P:protein secretion"/>
    <property type="evidence" value="ECO:0007669"/>
    <property type="project" value="InterPro"/>
</dbReference>
<keyword evidence="9" id="KW-1185">Reference proteome</keyword>
<comment type="subcellular location">
    <subcellularLocation>
        <location evidence="1">Membrane</location>
    </subcellularLocation>
</comment>
<dbReference type="InterPro" id="IPR050810">
    <property type="entry name" value="Bact_Secretion_Sys_Channel"/>
</dbReference>
<feature type="chain" id="PRO_5032594972" description="Pilus formation protein N-terminal domain-containing protein" evidence="5">
    <location>
        <begin position="19"/>
        <end position="568"/>
    </location>
</feature>